<keyword evidence="2" id="KW-0963">Cytoplasm</keyword>
<feature type="region of interest" description="Disordered" evidence="3">
    <location>
        <begin position="271"/>
        <end position="327"/>
    </location>
</feature>
<dbReference type="InterPro" id="IPR051480">
    <property type="entry name" value="Endocytic_GEF_Adapter"/>
</dbReference>
<dbReference type="PANTHER" id="PTHR46006">
    <property type="entry name" value="RHO GUANINE NUCLEOTIDE EXCHANGE FACTOR AT 64C, ISOFORM A"/>
    <property type="match status" value="1"/>
</dbReference>
<feature type="domain" description="PH" evidence="4">
    <location>
        <begin position="720"/>
        <end position="762"/>
    </location>
</feature>
<dbReference type="PANTHER" id="PTHR46006:SF6">
    <property type="entry name" value="INTERSECTIN-2 ISOFORM X1"/>
    <property type="match status" value="1"/>
</dbReference>
<evidence type="ECO:0000256" key="3">
    <source>
        <dbReference type="SAM" id="MobiDB-lite"/>
    </source>
</evidence>
<feature type="region of interest" description="Disordered" evidence="3">
    <location>
        <begin position="98"/>
        <end position="220"/>
    </location>
</feature>
<evidence type="ECO:0000313" key="6">
    <source>
        <dbReference type="Proteomes" id="UP000070544"/>
    </source>
</evidence>
<feature type="compositionally biased region" description="Polar residues" evidence="3">
    <location>
        <begin position="167"/>
        <end position="184"/>
    </location>
</feature>
<proteinExistence type="predicted"/>
<feature type="region of interest" description="Disordered" evidence="3">
    <location>
        <begin position="345"/>
        <end position="392"/>
    </location>
</feature>
<evidence type="ECO:0000256" key="1">
    <source>
        <dbReference type="ARBA" id="ARBA00004496"/>
    </source>
</evidence>
<dbReference type="EMBL" id="KQ965777">
    <property type="protein sequence ID" value="KXS13551.1"/>
    <property type="molecule type" value="Genomic_DNA"/>
</dbReference>
<protein>
    <recommendedName>
        <fullName evidence="4">PH domain-containing protein</fullName>
    </recommendedName>
</protein>
<dbReference type="Gene3D" id="2.30.29.30">
    <property type="entry name" value="Pleckstrin-homology domain (PH domain)/Phosphotyrosine-binding domain (PTB)"/>
    <property type="match status" value="1"/>
</dbReference>
<feature type="compositionally biased region" description="Polar residues" evidence="3">
    <location>
        <begin position="195"/>
        <end position="206"/>
    </location>
</feature>
<feature type="compositionally biased region" description="Polar residues" evidence="3">
    <location>
        <begin position="314"/>
        <end position="324"/>
    </location>
</feature>
<dbReference type="SMART" id="SM00233">
    <property type="entry name" value="PH"/>
    <property type="match status" value="1"/>
</dbReference>
<dbReference type="SUPFAM" id="SSF48065">
    <property type="entry name" value="DBL homology domain (DH-domain)"/>
    <property type="match status" value="1"/>
</dbReference>
<dbReference type="InterPro" id="IPR035899">
    <property type="entry name" value="DBL_dom_sf"/>
</dbReference>
<gene>
    <name evidence="5" type="ORF">M427DRAFT_71327</name>
</gene>
<organism evidence="5 6">
    <name type="scientific">Gonapodya prolifera (strain JEL478)</name>
    <name type="common">Monoblepharis prolifera</name>
    <dbReference type="NCBI Taxonomy" id="1344416"/>
    <lineage>
        <taxon>Eukaryota</taxon>
        <taxon>Fungi</taxon>
        <taxon>Fungi incertae sedis</taxon>
        <taxon>Chytridiomycota</taxon>
        <taxon>Chytridiomycota incertae sedis</taxon>
        <taxon>Monoblepharidomycetes</taxon>
        <taxon>Monoblepharidales</taxon>
        <taxon>Gonapodyaceae</taxon>
        <taxon>Gonapodya</taxon>
    </lineage>
</organism>
<dbReference type="PROSITE" id="PS50003">
    <property type="entry name" value="PH_DOMAIN"/>
    <property type="match status" value="1"/>
</dbReference>
<reference evidence="5 6" key="1">
    <citation type="journal article" date="2015" name="Genome Biol. Evol.">
        <title>Phylogenomic analyses indicate that early fungi evolved digesting cell walls of algal ancestors of land plants.</title>
        <authorList>
            <person name="Chang Y."/>
            <person name="Wang S."/>
            <person name="Sekimoto S."/>
            <person name="Aerts A.L."/>
            <person name="Choi C."/>
            <person name="Clum A."/>
            <person name="LaButti K.M."/>
            <person name="Lindquist E.A."/>
            <person name="Yee Ngan C."/>
            <person name="Ohm R.A."/>
            <person name="Salamov A.A."/>
            <person name="Grigoriev I.V."/>
            <person name="Spatafora J.W."/>
            <person name="Berbee M.L."/>
        </authorList>
    </citation>
    <scope>NUCLEOTIDE SEQUENCE [LARGE SCALE GENOMIC DNA]</scope>
    <source>
        <strain evidence="5 6">JEL478</strain>
    </source>
</reference>
<dbReference type="AlphaFoldDB" id="A0A139A9P2"/>
<feature type="compositionally biased region" description="Polar residues" evidence="3">
    <location>
        <begin position="363"/>
        <end position="373"/>
    </location>
</feature>
<name>A0A139A9P2_GONPJ</name>
<dbReference type="GO" id="GO:0005737">
    <property type="term" value="C:cytoplasm"/>
    <property type="evidence" value="ECO:0007669"/>
    <property type="project" value="UniProtKB-SubCell"/>
</dbReference>
<evidence type="ECO:0000256" key="2">
    <source>
        <dbReference type="ARBA" id="ARBA00022490"/>
    </source>
</evidence>
<evidence type="ECO:0000313" key="5">
    <source>
        <dbReference type="EMBL" id="KXS13551.1"/>
    </source>
</evidence>
<dbReference type="Gene3D" id="1.20.900.10">
    <property type="entry name" value="Dbl homology (DH) domain"/>
    <property type="match status" value="1"/>
</dbReference>
<dbReference type="SUPFAM" id="SSF50729">
    <property type="entry name" value="PH domain-like"/>
    <property type="match status" value="1"/>
</dbReference>
<evidence type="ECO:0000259" key="4">
    <source>
        <dbReference type="PROSITE" id="PS50003"/>
    </source>
</evidence>
<dbReference type="GO" id="GO:0035025">
    <property type="term" value="P:positive regulation of Rho protein signal transduction"/>
    <property type="evidence" value="ECO:0007669"/>
    <property type="project" value="TreeGrafter"/>
</dbReference>
<keyword evidence="6" id="KW-1185">Reference proteome</keyword>
<feature type="region of interest" description="Disordered" evidence="3">
    <location>
        <begin position="841"/>
        <end position="905"/>
    </location>
</feature>
<feature type="compositionally biased region" description="Polar residues" evidence="3">
    <location>
        <begin position="271"/>
        <end position="282"/>
    </location>
</feature>
<accession>A0A139A9P2</accession>
<comment type="subcellular location">
    <subcellularLocation>
        <location evidence="1">Cytoplasm</location>
    </subcellularLocation>
</comment>
<feature type="compositionally biased region" description="Polar residues" evidence="3">
    <location>
        <begin position="112"/>
        <end position="134"/>
    </location>
</feature>
<dbReference type="InterPro" id="IPR011993">
    <property type="entry name" value="PH-like_dom_sf"/>
</dbReference>
<dbReference type="Proteomes" id="UP000070544">
    <property type="component" value="Unassembled WGS sequence"/>
</dbReference>
<dbReference type="InterPro" id="IPR001849">
    <property type="entry name" value="PH_domain"/>
</dbReference>
<sequence length="933" mass="102151">MSSCFGCFEGDAEARSPLTTKEQERSRTIYSQSGGHLNTQNRLSWVRRSGDGGEKVNGRDAQLISRQPNRISNMSFLWRESAAEMGDLCRPKSYASQFTKREDEGEGAEDGVSQSLTSDRFGTVQSVATESTISLDGIPSERNGDESPSRSSAVIHTTAEAPAEDGSTANSPSTIGTKYLQSSSRTRDPVIIPSRTPSVSPNSRTGNDLFRHRSFGDFGPSSPVPVSTYISRVLGDTDRQLPRTIREKGRIPRNHSRERRPFSAVFRPGSRLSSVSMSNSPEFPSELSRNIFPDSTHPTPTSVPRISGEESNRALRTSSDNDFTWSHKKNTNTIPVDFLKTWSDAGTPVMTSSSSKLRRTRSVQSRNSESGSLGRSLHGRHRTESNNDADSVSLKTFSNSSSINNLKALSQSSSINNLRVIARSLTGGSNDPNETEHTSNLMFPDSIRRSTSQDSFRKSWLSFSSKETTGTIIIERAPMATPALPVPLWKEGLTKEQRAGLLLSQKEEERQEVIHEIVRTEGDYLTDLRLLCHNLLKNTPSSHPDYHATVRLAECLRELVTFVNNNVKWLENQEQLKTLDRLMSTDSLSLATPTNHILRRGNLTVHGPLSNLPPLPTTSSLLSVSALSSQNKGRRAKKSPDATCFVPDQMLHCVLLTDALLFTEPLTGRVRGSVSGVPSSHGKGYINVLHKLSILEKGVVHVTNVEKVEPPTGPLGLGFEDSQSRFLFRVSFCHTNSQSVVLAAKSSSEMEGWIASLKSAVQLHCTESKESLYDTLQDSALKHGWSLYVESASQVLHRNSTSSISDAVRGSSRYGSRSHSWDPSSVHDSFTVLDGGRRSWSIASADREPEPRASGSFPRNMVRPSVDGSIDESSKPPRIARPLELLENQSPLSPASPASVETPSPYNRASWFEMEAASSSAGSAGPPEISTSV</sequence>